<comment type="caution">
    <text evidence="2">The sequence shown here is derived from an EMBL/GenBank/DDBJ whole genome shotgun (WGS) entry which is preliminary data.</text>
</comment>
<dbReference type="Pfam" id="PF13432">
    <property type="entry name" value="TPR_16"/>
    <property type="match status" value="1"/>
</dbReference>
<dbReference type="InterPro" id="IPR019734">
    <property type="entry name" value="TPR_rpt"/>
</dbReference>
<feature type="repeat" description="TPR" evidence="1">
    <location>
        <begin position="71"/>
        <end position="104"/>
    </location>
</feature>
<dbReference type="AlphaFoldDB" id="A0A5A9GHX9"/>
<dbReference type="PROSITE" id="PS50005">
    <property type="entry name" value="TPR"/>
    <property type="match status" value="1"/>
</dbReference>
<dbReference type="InterPro" id="IPR002201">
    <property type="entry name" value="Glyco_trans_9"/>
</dbReference>
<protein>
    <submittedName>
        <fullName evidence="2">Uncharacterized protein</fullName>
    </submittedName>
</protein>
<dbReference type="EMBL" id="VTTN01000013">
    <property type="protein sequence ID" value="KAA0592879.1"/>
    <property type="molecule type" value="Genomic_DNA"/>
</dbReference>
<keyword evidence="1" id="KW-0802">TPR repeat</keyword>
<reference evidence="2 3" key="1">
    <citation type="submission" date="2019-08" db="EMBL/GenBank/DDBJ databases">
        <authorList>
            <person name="Grouzdev D."/>
            <person name="Tikhonova E."/>
            <person name="Kravchenko I."/>
        </authorList>
    </citation>
    <scope>NUCLEOTIDE SEQUENCE [LARGE SCALE GENOMIC DNA]</scope>
    <source>
        <strain evidence="2 3">59b</strain>
    </source>
</reference>
<dbReference type="Pfam" id="PF01075">
    <property type="entry name" value="Glyco_transf_9"/>
    <property type="match status" value="1"/>
</dbReference>
<dbReference type="SUPFAM" id="SSF48452">
    <property type="entry name" value="TPR-like"/>
    <property type="match status" value="2"/>
</dbReference>
<dbReference type="SMART" id="SM00028">
    <property type="entry name" value="TPR"/>
    <property type="match status" value="4"/>
</dbReference>
<keyword evidence="3" id="KW-1185">Reference proteome</keyword>
<gene>
    <name evidence="2" type="ORF">FZ942_25430</name>
</gene>
<accession>A0A5A9GHX9</accession>
<dbReference type="OrthoDB" id="9778733at2"/>
<evidence type="ECO:0000313" key="2">
    <source>
        <dbReference type="EMBL" id="KAA0592879.1"/>
    </source>
</evidence>
<dbReference type="GO" id="GO:0016757">
    <property type="term" value="F:glycosyltransferase activity"/>
    <property type="evidence" value="ECO:0007669"/>
    <property type="project" value="InterPro"/>
</dbReference>
<dbReference type="Proteomes" id="UP000324927">
    <property type="component" value="Unassembled WGS sequence"/>
</dbReference>
<evidence type="ECO:0000256" key="1">
    <source>
        <dbReference type="PROSITE-ProRule" id="PRU00339"/>
    </source>
</evidence>
<name>A0A5A9GHX9_AZOLI</name>
<proteinExistence type="predicted"/>
<dbReference type="PANTHER" id="PTHR44809:SF1">
    <property type="entry name" value="PROTEIN O-MANNOSYL-TRANSFERASE TMTC1"/>
    <property type="match status" value="1"/>
</dbReference>
<dbReference type="PANTHER" id="PTHR44809">
    <property type="match status" value="1"/>
</dbReference>
<dbReference type="InterPro" id="IPR011990">
    <property type="entry name" value="TPR-like_helical_dom_sf"/>
</dbReference>
<dbReference type="Gene3D" id="3.40.50.2000">
    <property type="entry name" value="Glycogen Phosphorylase B"/>
    <property type="match status" value="1"/>
</dbReference>
<dbReference type="InterPro" id="IPR052943">
    <property type="entry name" value="TMTC_O-mannosyl-trnsfr"/>
</dbReference>
<organism evidence="2 3">
    <name type="scientific">Azospirillum lipoferum</name>
    <dbReference type="NCBI Taxonomy" id="193"/>
    <lineage>
        <taxon>Bacteria</taxon>
        <taxon>Pseudomonadati</taxon>
        <taxon>Pseudomonadota</taxon>
        <taxon>Alphaproteobacteria</taxon>
        <taxon>Rhodospirillales</taxon>
        <taxon>Azospirillaceae</taxon>
        <taxon>Azospirillum</taxon>
    </lineage>
</organism>
<dbReference type="Gene3D" id="1.25.40.10">
    <property type="entry name" value="Tetratricopeptide repeat domain"/>
    <property type="match status" value="1"/>
</dbReference>
<evidence type="ECO:0000313" key="3">
    <source>
        <dbReference type="Proteomes" id="UP000324927"/>
    </source>
</evidence>
<dbReference type="SUPFAM" id="SSF53756">
    <property type="entry name" value="UDP-Glycosyltransferase/glycogen phosphorylase"/>
    <property type="match status" value="1"/>
</dbReference>
<sequence>MPGLTHRSSPLLHCTRPPPSEGHSFMCLPTTGFTDQAVALTHRGAAALADGQEMLAVSCFTLAAILAPHRASIWHNLGEARRALGQVTGAARAYHHALRLRPAYPKAWAGLASLLHKSRRFKAAARASMRALALDPGFAEGWSVAGSILLEQRAMERLPIILRRAVRLAPDSVPAWLALAGGLGETAEPALPLACVQRAVALAPDRPAGYVNHAGLLIRQGRLDAAGALHDRLRRLAPLEGYAEAGDSLVATLRGDFATAVSLARRSLVLQPSSPAALINLSLAEHDNGQAERARRGNERAILLHPESDVARFNLSMVLLAQGDFANGWRLYESRWRMERVAYPAHAPRWQGGDPAGRSFLLVAEQGQGDTLHFVRYAPMLAALGAQVHLMVQPSLVRLLSGLPGIASVRSLTEPPPVCDACIPLLSLPLVFGTTLATIPASVPYLHASEQDRGTWKRRLDGERRLKVGLVWAGSAHDDQFLAHMVDRRRSLPLAALAPLAGIPGVRFCSLQKGPAASEAPPAGLDLVDWMEAVGDFADTAALVAELDLVISVDTSVCHLAGALGRPVWMLSRYDSCWRWLRDRSDSPWYPTMRLFRQDRPGDWAPVILRVRAALERWAAQF</sequence>